<keyword evidence="2" id="KW-0378">Hydrolase</keyword>
<comment type="caution">
    <text evidence="2">The sequence shown here is derived from an EMBL/GenBank/DDBJ whole genome shotgun (WGS) entry which is preliminary data.</text>
</comment>
<name>A0ABV8SMT6_9GAMM</name>
<organism evidence="2 3">
    <name type="scientific">Steroidobacter flavus</name>
    <dbReference type="NCBI Taxonomy" id="1842136"/>
    <lineage>
        <taxon>Bacteria</taxon>
        <taxon>Pseudomonadati</taxon>
        <taxon>Pseudomonadota</taxon>
        <taxon>Gammaproteobacteria</taxon>
        <taxon>Steroidobacterales</taxon>
        <taxon>Steroidobacteraceae</taxon>
        <taxon>Steroidobacter</taxon>
    </lineage>
</organism>
<keyword evidence="3" id="KW-1185">Reference proteome</keyword>
<accession>A0ABV8SMT6</accession>
<protein>
    <submittedName>
        <fullName evidence="2">Sialidase family protein</fullName>
        <ecNumber evidence="2">3.2.1.-</ecNumber>
    </submittedName>
</protein>
<dbReference type="SUPFAM" id="SSF50939">
    <property type="entry name" value="Sialidases"/>
    <property type="match status" value="1"/>
</dbReference>
<proteinExistence type="predicted"/>
<keyword evidence="2" id="KW-0326">Glycosidase</keyword>
<dbReference type="RefSeq" id="WP_380595711.1">
    <property type="nucleotide sequence ID" value="NZ_JBHSDU010000003.1"/>
</dbReference>
<feature type="signal peptide" evidence="1">
    <location>
        <begin position="1"/>
        <end position="33"/>
    </location>
</feature>
<dbReference type="EC" id="3.2.1.-" evidence="2"/>
<dbReference type="InterPro" id="IPR036278">
    <property type="entry name" value="Sialidase_sf"/>
</dbReference>
<dbReference type="EMBL" id="JBHSDU010000003">
    <property type="protein sequence ID" value="MFC4308615.1"/>
    <property type="molecule type" value="Genomic_DNA"/>
</dbReference>
<dbReference type="Pfam" id="PF02012">
    <property type="entry name" value="BNR"/>
    <property type="match status" value="1"/>
</dbReference>
<evidence type="ECO:0000313" key="3">
    <source>
        <dbReference type="Proteomes" id="UP001595904"/>
    </source>
</evidence>
<reference evidence="3" key="1">
    <citation type="journal article" date="2019" name="Int. J. Syst. Evol. Microbiol.">
        <title>The Global Catalogue of Microorganisms (GCM) 10K type strain sequencing project: providing services to taxonomists for standard genome sequencing and annotation.</title>
        <authorList>
            <consortium name="The Broad Institute Genomics Platform"/>
            <consortium name="The Broad Institute Genome Sequencing Center for Infectious Disease"/>
            <person name="Wu L."/>
            <person name="Ma J."/>
        </authorList>
    </citation>
    <scope>NUCLEOTIDE SEQUENCE [LARGE SCALE GENOMIC DNA]</scope>
    <source>
        <strain evidence="3">CGMCC 1.10759</strain>
    </source>
</reference>
<dbReference type="Gene3D" id="2.120.10.10">
    <property type="match status" value="1"/>
</dbReference>
<evidence type="ECO:0000256" key="1">
    <source>
        <dbReference type="SAM" id="SignalP"/>
    </source>
</evidence>
<dbReference type="InterPro" id="IPR002860">
    <property type="entry name" value="BNR_rpt"/>
</dbReference>
<gene>
    <name evidence="2" type="ORF">ACFPN2_05925</name>
</gene>
<dbReference type="Proteomes" id="UP001595904">
    <property type="component" value="Unassembled WGS sequence"/>
</dbReference>
<keyword evidence="1" id="KW-0732">Signal</keyword>
<sequence length="534" mass="58489">MRALKLSRTVVRWTAVPALLALMLATLLQPASAAMSHGRALGTTAAFDQQKRLWIVRSEPVDKNAHVVLERSDDNGKTWQPAIRVTTKPEPVSADGENRPKIAFGPRDEIYVTWTSPTSDKFTGDIRFARSLDGGKSWSAPAVVHRDRQLITHRFESMLVDQTGRLWVSWIDKRDLGAAQAAKREYAGAAVYYAYSDDRGATWKGDYKLADNSCECCRIAMTLDSKGRAVAMWRHVFPGSERDHAFAVLKPEGEGITVERVTSDRWKIDACPHHGPSLAIAADGTRHAVWFNQVNGEGRAFYGRLTGAAPTGVQPLPAGAMHADIVARGNIVGVVWKRFDGTATQVESWLSKDGGRHFTAGPTLQTEGESDQPRVLSNDTSMLIVWRKADGVAVANLGDATGDDAIKPFSRDTLRKIEQQHAGAEFWVVMWDLECVYCMKSLGNIAALQKQQSTLKVVTISTDPIAAASDIRQRLADLGVRSEAYAFSTAPEEALRFAVDPAWMGEKPRAYRYTANGSRTAISGVLTAKELAGP</sequence>
<evidence type="ECO:0000313" key="2">
    <source>
        <dbReference type="EMBL" id="MFC4308615.1"/>
    </source>
</evidence>
<dbReference type="CDD" id="cd15482">
    <property type="entry name" value="Sialidase_non-viral"/>
    <property type="match status" value="1"/>
</dbReference>
<dbReference type="GO" id="GO:0016798">
    <property type="term" value="F:hydrolase activity, acting on glycosyl bonds"/>
    <property type="evidence" value="ECO:0007669"/>
    <property type="project" value="UniProtKB-KW"/>
</dbReference>
<feature type="chain" id="PRO_5047145975" evidence="1">
    <location>
        <begin position="34"/>
        <end position="534"/>
    </location>
</feature>